<keyword evidence="3" id="KW-0812">Transmembrane</keyword>
<dbReference type="InterPro" id="IPR036737">
    <property type="entry name" value="OmpA-like_sf"/>
</dbReference>
<dbReference type="AlphaFoldDB" id="A0A1I0GV44"/>
<dbReference type="SUPFAM" id="SSF103088">
    <property type="entry name" value="OmpA-like"/>
    <property type="match status" value="1"/>
</dbReference>
<dbReference type="InterPro" id="IPR050330">
    <property type="entry name" value="Bact_OuterMem_StrucFunc"/>
</dbReference>
<reference evidence="6" key="1">
    <citation type="submission" date="2016-10" db="EMBL/GenBank/DDBJ databases">
        <authorList>
            <person name="Varghese N."/>
            <person name="Submissions S."/>
        </authorList>
    </citation>
    <scope>NUCLEOTIDE SEQUENCE [LARGE SCALE GENOMIC DNA]</scope>
    <source>
        <strain evidence="6">CGMCC 1.6489</strain>
    </source>
</reference>
<keyword evidence="6" id="KW-1185">Reference proteome</keyword>
<dbReference type="OrthoDB" id="9815217at2"/>
<evidence type="ECO:0000313" key="5">
    <source>
        <dbReference type="EMBL" id="SET75090.1"/>
    </source>
</evidence>
<dbReference type="STRING" id="430453.SAMN04487962_1215"/>
<organism evidence="5 6">
    <name type="scientific">Marinobacter segnicrescens</name>
    <dbReference type="NCBI Taxonomy" id="430453"/>
    <lineage>
        <taxon>Bacteria</taxon>
        <taxon>Pseudomonadati</taxon>
        <taxon>Pseudomonadota</taxon>
        <taxon>Gammaproteobacteria</taxon>
        <taxon>Pseudomonadales</taxon>
        <taxon>Marinobacteraceae</taxon>
        <taxon>Marinobacter</taxon>
    </lineage>
</organism>
<dbReference type="PROSITE" id="PS51123">
    <property type="entry name" value="OMPA_2"/>
    <property type="match status" value="1"/>
</dbReference>
<feature type="coiled-coil region" evidence="2">
    <location>
        <begin position="41"/>
        <end position="92"/>
    </location>
</feature>
<accession>A0A1I0GV44</accession>
<keyword evidence="5" id="KW-0966">Cell projection</keyword>
<dbReference type="Proteomes" id="UP000198762">
    <property type="component" value="Unassembled WGS sequence"/>
</dbReference>
<protein>
    <submittedName>
        <fullName evidence="5">Flagellar motor protein MotB</fullName>
    </submittedName>
</protein>
<keyword evidence="5" id="KW-0282">Flagellum</keyword>
<evidence type="ECO:0000313" key="6">
    <source>
        <dbReference type="Proteomes" id="UP000198762"/>
    </source>
</evidence>
<sequence length="263" mass="30337">MALLRSSKHVSVDEENPYWMSFSDIMSGLLVIFILASVILILQLMELREQAEQERERLQDQVVEVEEEIKLLRKAEEVRKNILTEAAEILQKRGIQVEVSENSTVLRIPNQLLGFDTGADQIGQQYQDTAHEIGEVLRQLISQENRSDYLDTVFVEGHTDSRPFNGRLCGEKGNWCLSTFRAISLWQFWERALPTGAKLSSLTNGEGKPLFSVSGYAETRPVVENQRTEDDYSKNRRIDIRFTIRRPSSEDYEKVRDKVELTR</sequence>
<dbReference type="InterPro" id="IPR006665">
    <property type="entry name" value="OmpA-like"/>
</dbReference>
<dbReference type="GO" id="GO:0016020">
    <property type="term" value="C:membrane"/>
    <property type="evidence" value="ECO:0007669"/>
    <property type="project" value="UniProtKB-UniRule"/>
</dbReference>
<dbReference type="Gene3D" id="3.30.1330.60">
    <property type="entry name" value="OmpA-like domain"/>
    <property type="match status" value="1"/>
</dbReference>
<evidence type="ECO:0000256" key="2">
    <source>
        <dbReference type="SAM" id="Coils"/>
    </source>
</evidence>
<name>A0A1I0GV44_9GAMM</name>
<dbReference type="RefSeq" id="WP_091854103.1">
    <property type="nucleotide sequence ID" value="NZ_FOHZ01000021.1"/>
</dbReference>
<keyword evidence="1 3" id="KW-0472">Membrane</keyword>
<dbReference type="EMBL" id="FOHZ01000021">
    <property type="protein sequence ID" value="SET75090.1"/>
    <property type="molecule type" value="Genomic_DNA"/>
</dbReference>
<dbReference type="PANTHER" id="PTHR30329">
    <property type="entry name" value="STATOR ELEMENT OF FLAGELLAR MOTOR COMPLEX"/>
    <property type="match status" value="1"/>
</dbReference>
<feature type="domain" description="OmpA-like" evidence="4">
    <location>
        <begin position="102"/>
        <end position="246"/>
    </location>
</feature>
<keyword evidence="5" id="KW-0969">Cilium</keyword>
<feature type="transmembrane region" description="Helical" evidence="3">
    <location>
        <begin position="25"/>
        <end position="45"/>
    </location>
</feature>
<gene>
    <name evidence="5" type="ORF">SAMN04487962_1215</name>
</gene>
<evidence type="ECO:0000256" key="3">
    <source>
        <dbReference type="SAM" id="Phobius"/>
    </source>
</evidence>
<dbReference type="PANTHER" id="PTHR30329:SF20">
    <property type="entry name" value="EXPORTED PROTEIN"/>
    <property type="match status" value="1"/>
</dbReference>
<evidence type="ECO:0000259" key="4">
    <source>
        <dbReference type="PROSITE" id="PS51123"/>
    </source>
</evidence>
<evidence type="ECO:0000256" key="1">
    <source>
        <dbReference type="PROSITE-ProRule" id="PRU00473"/>
    </source>
</evidence>
<proteinExistence type="predicted"/>
<keyword evidence="3" id="KW-1133">Transmembrane helix</keyword>
<keyword evidence="2" id="KW-0175">Coiled coil</keyword>